<proteinExistence type="predicted"/>
<organism evidence="1 2">
    <name type="scientific">Laspinema olomoucense D3b</name>
    <dbReference type="NCBI Taxonomy" id="2953688"/>
    <lineage>
        <taxon>Bacteria</taxon>
        <taxon>Bacillati</taxon>
        <taxon>Cyanobacteriota</taxon>
        <taxon>Cyanophyceae</taxon>
        <taxon>Oscillatoriophycideae</taxon>
        <taxon>Oscillatoriales</taxon>
        <taxon>Laspinemataceae</taxon>
        <taxon>Laspinema</taxon>
        <taxon>Laspinema olomoucense</taxon>
    </lineage>
</organism>
<name>A0ABT2NDT9_9CYAN</name>
<dbReference type="RefSeq" id="WP_261197217.1">
    <property type="nucleotide sequence ID" value="NZ_JAMXFA010000023.1"/>
</dbReference>
<comment type="caution">
    <text evidence="1">The sequence shown here is derived from an EMBL/GenBank/DDBJ whole genome shotgun (WGS) entry which is preliminary data.</text>
</comment>
<dbReference type="Proteomes" id="UP001525961">
    <property type="component" value="Unassembled WGS sequence"/>
</dbReference>
<reference evidence="1 2" key="1">
    <citation type="journal article" date="2022" name="Front. Microbiol.">
        <title>High genomic differentiation and limited gene flow indicate recent cryptic speciation within the genus Laspinema (cyanobacteria).</title>
        <authorList>
            <person name="Stanojkovic A."/>
            <person name="Skoupy S."/>
            <person name="Skaloud P."/>
            <person name="Dvorak P."/>
        </authorList>
    </citation>
    <scope>NUCLEOTIDE SEQUENCE [LARGE SCALE GENOMIC DNA]</scope>
    <source>
        <strain evidence="1 2">D3b</strain>
    </source>
</reference>
<evidence type="ECO:0000313" key="1">
    <source>
        <dbReference type="EMBL" id="MCT7979505.1"/>
    </source>
</evidence>
<gene>
    <name evidence="1" type="ORF">NG792_17455</name>
</gene>
<keyword evidence="2" id="KW-1185">Reference proteome</keyword>
<accession>A0ABT2NDT9</accession>
<protein>
    <submittedName>
        <fullName evidence="1">Uncharacterized protein</fullName>
    </submittedName>
</protein>
<dbReference type="EMBL" id="JAMXFA010000023">
    <property type="protein sequence ID" value="MCT7979505.1"/>
    <property type="molecule type" value="Genomic_DNA"/>
</dbReference>
<sequence>MATEDGRENCRICADVWVEFEWVAVRAIAVLLGRSSLEFPLFAGSGKFQDKLIEETMRKE</sequence>
<evidence type="ECO:0000313" key="2">
    <source>
        <dbReference type="Proteomes" id="UP001525961"/>
    </source>
</evidence>